<evidence type="ECO:0000313" key="2">
    <source>
        <dbReference type="EMBL" id="MBB3102113.1"/>
    </source>
</evidence>
<dbReference type="EMBL" id="JACHXI010000001">
    <property type="protein sequence ID" value="MBB3102113.1"/>
    <property type="molecule type" value="Genomic_DNA"/>
</dbReference>
<dbReference type="Proteomes" id="UP000549250">
    <property type="component" value="Unassembled WGS sequence"/>
</dbReference>
<dbReference type="AlphaFoldDB" id="A0A839T314"/>
<evidence type="ECO:0000256" key="1">
    <source>
        <dbReference type="SAM" id="Phobius"/>
    </source>
</evidence>
<dbReference type="PANTHER" id="PTHR30093">
    <property type="entry name" value="GENERAL SECRETION PATHWAY PROTEIN G"/>
    <property type="match status" value="1"/>
</dbReference>
<dbReference type="RefSeq" id="WP_183165069.1">
    <property type="nucleotide sequence ID" value="NZ_JACHXI010000001.1"/>
</dbReference>
<keyword evidence="1" id="KW-0812">Transmembrane</keyword>
<comment type="caution">
    <text evidence="2">The sequence shown here is derived from an EMBL/GenBank/DDBJ whole genome shotgun (WGS) entry which is preliminary data.</text>
</comment>
<dbReference type="NCBIfam" id="TIGR02532">
    <property type="entry name" value="IV_pilin_GFxxxE"/>
    <property type="match status" value="1"/>
</dbReference>
<organism evidence="2 3">
    <name type="scientific">Azomonas macrocytogenes</name>
    <name type="common">Azotobacter macrocytogenes</name>
    <dbReference type="NCBI Taxonomy" id="69962"/>
    <lineage>
        <taxon>Bacteria</taxon>
        <taxon>Pseudomonadati</taxon>
        <taxon>Pseudomonadota</taxon>
        <taxon>Gammaproteobacteria</taxon>
        <taxon>Pseudomonadales</taxon>
        <taxon>Pseudomonadaceae</taxon>
        <taxon>Azomonas</taxon>
    </lineage>
</organism>
<dbReference type="GO" id="GO:0043683">
    <property type="term" value="P:type IV pilus assembly"/>
    <property type="evidence" value="ECO:0007669"/>
    <property type="project" value="InterPro"/>
</dbReference>
<dbReference type="Pfam" id="PF07963">
    <property type="entry name" value="N_methyl"/>
    <property type="match status" value="1"/>
</dbReference>
<keyword evidence="1" id="KW-0472">Membrane</keyword>
<dbReference type="FunFam" id="3.30.700.10:FF:000002">
    <property type="entry name" value="Type 4 fimbrial biogenesis protein PilE"/>
    <property type="match status" value="1"/>
</dbReference>
<proteinExistence type="predicted"/>
<reference evidence="2 3" key="1">
    <citation type="submission" date="2020-08" db="EMBL/GenBank/DDBJ databases">
        <title>Genomic Encyclopedia of Type Strains, Phase III (KMG-III): the genomes of soil and plant-associated and newly described type strains.</title>
        <authorList>
            <person name="Whitman W."/>
        </authorList>
    </citation>
    <scope>NUCLEOTIDE SEQUENCE [LARGE SCALE GENOMIC DNA]</scope>
    <source>
        <strain evidence="2 3">CECT 4462</strain>
    </source>
</reference>
<dbReference type="PROSITE" id="PS00409">
    <property type="entry name" value="PROKAR_NTER_METHYL"/>
    <property type="match status" value="1"/>
</dbReference>
<keyword evidence="1" id="KW-1133">Transmembrane helix</keyword>
<dbReference type="InterPro" id="IPR031982">
    <property type="entry name" value="PilE-like"/>
</dbReference>
<accession>A0A839T314</accession>
<name>A0A839T314_AZOMA</name>
<feature type="transmembrane region" description="Helical" evidence="1">
    <location>
        <begin position="12"/>
        <end position="32"/>
    </location>
</feature>
<dbReference type="Pfam" id="PF16732">
    <property type="entry name" value="ComP_DUS"/>
    <property type="match status" value="1"/>
</dbReference>
<evidence type="ECO:0000313" key="3">
    <source>
        <dbReference type="Proteomes" id="UP000549250"/>
    </source>
</evidence>
<protein>
    <submittedName>
        <fullName evidence="2">Type IV pilus assembly protein PilE</fullName>
    </submittedName>
</protein>
<dbReference type="SUPFAM" id="SSF54523">
    <property type="entry name" value="Pili subunits"/>
    <property type="match status" value="1"/>
</dbReference>
<sequence>MKSRHQQGFTLIEVVIVTVIIGILAAIAYPNYQEYILRGNRTEGMALLNEAAARQERYFAQNGTYADTVAKLNMPEDSSNKLYKLSIKDVSANTYTLTATAQNAQAHDSKCANLGLDEAGARSETGSATVNECWK</sequence>
<dbReference type="PANTHER" id="PTHR30093:SF47">
    <property type="entry name" value="TYPE IV PILUS NON-CORE MINOR PILIN PILE"/>
    <property type="match status" value="1"/>
</dbReference>
<keyword evidence="3" id="KW-1185">Reference proteome</keyword>
<dbReference type="InterPro" id="IPR045584">
    <property type="entry name" value="Pilin-like"/>
</dbReference>
<gene>
    <name evidence="2" type="ORF">FHR87_000473</name>
</gene>
<dbReference type="Gene3D" id="3.30.700.10">
    <property type="entry name" value="Glycoprotein, Type 4 Pilin"/>
    <property type="match status" value="1"/>
</dbReference>
<dbReference type="InterPro" id="IPR012902">
    <property type="entry name" value="N_methyl_site"/>
</dbReference>